<gene>
    <name evidence="1" type="primary">hsdR_1</name>
    <name evidence="1" type="ORF">NCTC5664_00704</name>
</gene>
<evidence type="ECO:0000313" key="1">
    <source>
        <dbReference type="EMBL" id="SUK36516.1"/>
    </source>
</evidence>
<organism evidence="1 2">
    <name type="scientific">Staphylococcus aureus</name>
    <dbReference type="NCBI Taxonomy" id="1280"/>
    <lineage>
        <taxon>Bacteria</taxon>
        <taxon>Bacillati</taxon>
        <taxon>Bacillota</taxon>
        <taxon>Bacilli</taxon>
        <taxon>Bacillales</taxon>
        <taxon>Staphylococcaceae</taxon>
        <taxon>Staphylococcus</taxon>
    </lineage>
</organism>
<evidence type="ECO:0000313" key="2">
    <source>
        <dbReference type="Proteomes" id="UP000254502"/>
    </source>
</evidence>
<name>A0A380DLS9_STAAU</name>
<keyword evidence="1" id="KW-0378">Hydrolase</keyword>
<dbReference type="EMBL" id="UHAQ01000002">
    <property type="protein sequence ID" value="SUK36516.1"/>
    <property type="molecule type" value="Genomic_DNA"/>
</dbReference>
<dbReference type="Proteomes" id="UP000254502">
    <property type="component" value="Unassembled WGS sequence"/>
</dbReference>
<reference evidence="1 2" key="1">
    <citation type="submission" date="2018-06" db="EMBL/GenBank/DDBJ databases">
        <authorList>
            <consortium name="Pathogen Informatics"/>
            <person name="Doyle S."/>
        </authorList>
    </citation>
    <scope>NUCLEOTIDE SEQUENCE [LARGE SCALE GENOMIC DNA]</scope>
    <source>
        <strain evidence="1 2">NCTC5664</strain>
    </source>
</reference>
<dbReference type="GO" id="GO:0009035">
    <property type="term" value="F:type I site-specific deoxyribonuclease activity"/>
    <property type="evidence" value="ECO:0007669"/>
    <property type="project" value="UniProtKB-EC"/>
</dbReference>
<dbReference type="EC" id="3.1.21.3" evidence="1"/>
<sequence>MQNMLISKVLKRSGVQRFAGERSIDEQALKTISNDYQYSGVVNPHHLKKMIGDLPLKEKT</sequence>
<accession>A0A380DLS9</accession>
<proteinExistence type="predicted"/>
<dbReference type="AlphaFoldDB" id="A0A380DLS9"/>
<protein>
    <submittedName>
        <fullName evidence="1">Type I restriction-modification system, restriction subunit R</fullName>
        <ecNumber evidence="1">3.1.21.3</ecNumber>
    </submittedName>
</protein>